<evidence type="ECO:0000313" key="3">
    <source>
        <dbReference type="Proteomes" id="UP000007519"/>
    </source>
</evidence>
<gene>
    <name evidence="2" type="ordered locus">SGRA_2948</name>
</gene>
<dbReference type="AlphaFoldDB" id="H6LAT3"/>
<feature type="region of interest" description="Disordered" evidence="1">
    <location>
        <begin position="1"/>
        <end position="66"/>
    </location>
</feature>
<protein>
    <submittedName>
        <fullName evidence="2">Uncharacterized protein</fullName>
    </submittedName>
</protein>
<keyword evidence="3" id="KW-1185">Reference proteome</keyword>
<proteinExistence type="predicted"/>
<organism evidence="2 3">
    <name type="scientific">Saprospira grandis (strain Lewin)</name>
    <dbReference type="NCBI Taxonomy" id="984262"/>
    <lineage>
        <taxon>Bacteria</taxon>
        <taxon>Pseudomonadati</taxon>
        <taxon>Bacteroidota</taxon>
        <taxon>Saprospiria</taxon>
        <taxon>Saprospirales</taxon>
        <taxon>Saprospiraceae</taxon>
        <taxon>Saprospira</taxon>
    </lineage>
</organism>
<dbReference type="Proteomes" id="UP000007519">
    <property type="component" value="Chromosome"/>
</dbReference>
<reference evidence="2 3" key="1">
    <citation type="journal article" date="2012" name="Stand. Genomic Sci.">
        <title>Complete genome sequencing and analysis of Saprospira grandis str. Lewin, a predatory marine bacterium.</title>
        <authorList>
            <person name="Saw J.H."/>
            <person name="Yuryev A."/>
            <person name="Kanbe M."/>
            <person name="Hou S."/>
            <person name="Young A.G."/>
            <person name="Aizawa S."/>
            <person name="Alam M."/>
        </authorList>
    </citation>
    <scope>NUCLEOTIDE SEQUENCE [LARGE SCALE GENOMIC DNA]</scope>
    <source>
        <strain evidence="2 3">Lewin</strain>
    </source>
</reference>
<feature type="compositionally biased region" description="Polar residues" evidence="1">
    <location>
        <begin position="15"/>
        <end position="24"/>
    </location>
</feature>
<sequence>MRLVWGHPGGHWPSDVQQWPSGQTEAAELPKGRAKSELRNVAPAAGGRPQNQLNKSQKKMKIHLHR</sequence>
<evidence type="ECO:0000313" key="2">
    <source>
        <dbReference type="EMBL" id="AFC25676.1"/>
    </source>
</evidence>
<evidence type="ECO:0000256" key="1">
    <source>
        <dbReference type="SAM" id="MobiDB-lite"/>
    </source>
</evidence>
<dbReference type="KEGG" id="sgn:SGRA_2948"/>
<feature type="compositionally biased region" description="Basic residues" evidence="1">
    <location>
        <begin position="56"/>
        <end position="66"/>
    </location>
</feature>
<dbReference type="HOGENOM" id="CLU_2828762_0_0_10"/>
<accession>H6LAT3</accession>
<name>H6LAT3_SAPGL</name>
<dbReference type="EMBL" id="CP002831">
    <property type="protein sequence ID" value="AFC25676.1"/>
    <property type="molecule type" value="Genomic_DNA"/>
</dbReference>
<feature type="compositionally biased region" description="Basic and acidic residues" evidence="1">
    <location>
        <begin position="28"/>
        <end position="38"/>
    </location>
</feature>